<dbReference type="VEuPathDB" id="VectorBase:ISCP_025724"/>
<evidence type="ECO:0000256" key="15">
    <source>
        <dbReference type="ARBA" id="ARBA00047853"/>
    </source>
</evidence>
<keyword evidence="10" id="KW-0411">Iron-sulfur</keyword>
<gene>
    <name evidence="18" type="ORF">IscW_ISCW001216</name>
</gene>
<feature type="domain" description="Rieske" evidence="17">
    <location>
        <begin position="1"/>
        <end position="83"/>
    </location>
</feature>
<dbReference type="EMBL" id="DS625723">
    <property type="protein sequence ID" value="EEC00987.1"/>
    <property type="molecule type" value="Genomic_DNA"/>
</dbReference>
<dbReference type="InterPro" id="IPR045605">
    <property type="entry name" value="KshA-like_C"/>
</dbReference>
<keyword evidence="11" id="KW-0472">Membrane</keyword>
<dbReference type="HOGENOM" id="CLU_413501_0_0_1"/>
<dbReference type="OrthoDB" id="6428779at2759"/>
<dbReference type="Gene3D" id="2.102.10.10">
    <property type="entry name" value="Rieske [2Fe-2S] iron-sulphur domain"/>
    <property type="match status" value="2"/>
</dbReference>
<dbReference type="InterPro" id="IPR050584">
    <property type="entry name" value="Cholesterol_7-desaturase"/>
</dbReference>
<evidence type="ECO:0000256" key="9">
    <source>
        <dbReference type="ARBA" id="ARBA00023004"/>
    </source>
</evidence>
<dbReference type="EMBL" id="ABJB010849017">
    <property type="status" value="NOT_ANNOTATED_CDS"/>
    <property type="molecule type" value="Genomic_DNA"/>
</dbReference>
<evidence type="ECO:0000256" key="2">
    <source>
        <dbReference type="ARBA" id="ARBA00004370"/>
    </source>
</evidence>
<comment type="pathway">
    <text evidence="12">Steroid hormone biosynthesis; dafachronic acid biosynthesis.</text>
</comment>
<reference evidence="19" key="2">
    <citation type="submission" date="2020-05" db="UniProtKB">
        <authorList>
            <consortium name="EnsemblMetazoa"/>
        </authorList>
    </citation>
    <scope>IDENTIFICATION</scope>
    <source>
        <strain evidence="19">wikel</strain>
    </source>
</reference>
<dbReference type="InParanoid" id="B7P315"/>
<evidence type="ECO:0000256" key="16">
    <source>
        <dbReference type="ARBA" id="ARBA00049548"/>
    </source>
</evidence>
<keyword evidence="4" id="KW-0812">Transmembrane</keyword>
<evidence type="ECO:0000256" key="1">
    <source>
        <dbReference type="ARBA" id="ARBA00001962"/>
    </source>
</evidence>
<dbReference type="EMBL" id="ABJB011140104">
    <property type="status" value="NOT_ANNOTATED_CDS"/>
    <property type="molecule type" value="Genomic_DNA"/>
</dbReference>
<dbReference type="UniPathway" id="UPA01020"/>
<comment type="similarity">
    <text evidence="13">Belongs to the cholesterol 7-desaturase family.</text>
</comment>
<comment type="catalytic activity">
    <reaction evidence="15">
        <text>cholesterol + NADH + O2 + H(+) = 7-dehydrocholesterol + NAD(+) + 2 H2O</text>
        <dbReference type="Rhea" id="RHEA:51644"/>
        <dbReference type="ChEBI" id="CHEBI:15377"/>
        <dbReference type="ChEBI" id="CHEBI:15378"/>
        <dbReference type="ChEBI" id="CHEBI:15379"/>
        <dbReference type="ChEBI" id="CHEBI:16113"/>
        <dbReference type="ChEBI" id="CHEBI:17759"/>
        <dbReference type="ChEBI" id="CHEBI:57540"/>
        <dbReference type="ChEBI" id="CHEBI:57945"/>
        <dbReference type="EC" id="1.14.19.21"/>
    </reaction>
    <physiologicalReaction direction="left-to-right" evidence="15">
        <dbReference type="Rhea" id="RHEA:51645"/>
    </physiologicalReaction>
</comment>
<feature type="domain" description="Rieske" evidence="17">
    <location>
        <begin position="328"/>
        <end position="432"/>
    </location>
</feature>
<keyword evidence="9" id="KW-0408">Iron</keyword>
<reference evidence="18 20" key="1">
    <citation type="submission" date="2008-03" db="EMBL/GenBank/DDBJ databases">
        <title>Annotation of Ixodes scapularis.</title>
        <authorList>
            <consortium name="Ixodes scapularis Genome Project Consortium"/>
            <person name="Caler E."/>
            <person name="Hannick L.I."/>
            <person name="Bidwell S."/>
            <person name="Joardar V."/>
            <person name="Thiagarajan M."/>
            <person name="Amedeo P."/>
            <person name="Galinsky K.J."/>
            <person name="Schobel S."/>
            <person name="Inman J."/>
            <person name="Hostetler J."/>
            <person name="Miller J."/>
            <person name="Hammond M."/>
            <person name="Megy K."/>
            <person name="Lawson D."/>
            <person name="Kodira C."/>
            <person name="Sutton G."/>
            <person name="Meyer J."/>
            <person name="Hill C.A."/>
            <person name="Birren B."/>
            <person name="Nene V."/>
            <person name="Collins F."/>
            <person name="Alarcon-Chaidez F."/>
            <person name="Wikel S."/>
            <person name="Strausberg R."/>
        </authorList>
    </citation>
    <scope>NUCLEOTIDE SEQUENCE [LARGE SCALE GENOMIC DNA]</scope>
    <source>
        <strain evidence="20">Wikel</strain>
        <strain evidence="18">Wikel colony</strain>
    </source>
</reference>
<dbReference type="EMBL" id="ABJB010343523">
    <property type="status" value="NOT_ANNOTATED_CDS"/>
    <property type="molecule type" value="Genomic_DNA"/>
</dbReference>
<dbReference type="InterPro" id="IPR017941">
    <property type="entry name" value="Rieske_2Fe-2S"/>
</dbReference>
<evidence type="ECO:0000313" key="20">
    <source>
        <dbReference type="Proteomes" id="UP000001555"/>
    </source>
</evidence>
<dbReference type="PANTHER" id="PTHR21266">
    <property type="entry name" value="IRON-SULFUR DOMAIN CONTAINING PROTEIN"/>
    <property type="match status" value="1"/>
</dbReference>
<dbReference type="PaxDb" id="6945-B7P315"/>
<dbReference type="PANTHER" id="PTHR21266:SF32">
    <property type="entry name" value="CHOLESTEROL 7-DESATURASE NVD"/>
    <property type="match status" value="1"/>
</dbReference>
<dbReference type="GO" id="GO:0008203">
    <property type="term" value="P:cholesterol metabolic process"/>
    <property type="evidence" value="ECO:0007669"/>
    <property type="project" value="InterPro"/>
</dbReference>
<dbReference type="STRING" id="6945.B7P315"/>
<evidence type="ECO:0000256" key="8">
    <source>
        <dbReference type="ARBA" id="ARBA00023002"/>
    </source>
</evidence>
<dbReference type="FunCoup" id="B7P315">
    <property type="interactions" value="27"/>
</dbReference>
<dbReference type="SUPFAM" id="SSF55961">
    <property type="entry name" value="Bet v1-like"/>
    <property type="match status" value="2"/>
</dbReference>
<protein>
    <recommendedName>
        <fullName evidence="14">cholesterol 7-desaturase</fullName>
        <ecNumber evidence="14">1.14.19.21</ecNumber>
    </recommendedName>
</protein>
<dbReference type="GO" id="GO:0005737">
    <property type="term" value="C:cytoplasm"/>
    <property type="evidence" value="ECO:0000318"/>
    <property type="project" value="GO_Central"/>
</dbReference>
<evidence type="ECO:0000259" key="17">
    <source>
        <dbReference type="PROSITE" id="PS51296"/>
    </source>
</evidence>
<dbReference type="InterPro" id="IPR036922">
    <property type="entry name" value="Rieske_2Fe-2S_sf"/>
</dbReference>
<comment type="subcellular location">
    <subcellularLocation>
        <location evidence="2">Membrane</location>
    </subcellularLocation>
</comment>
<keyword evidence="6" id="KW-0479">Metal-binding</keyword>
<evidence type="ECO:0000256" key="4">
    <source>
        <dbReference type="ARBA" id="ARBA00022692"/>
    </source>
</evidence>
<dbReference type="PROSITE" id="PS51296">
    <property type="entry name" value="RIESKE"/>
    <property type="match status" value="2"/>
</dbReference>
<evidence type="ECO:0000256" key="11">
    <source>
        <dbReference type="ARBA" id="ARBA00023136"/>
    </source>
</evidence>
<dbReference type="EMBL" id="ABJB010024116">
    <property type="status" value="NOT_ANNOTATED_CDS"/>
    <property type="molecule type" value="Genomic_DNA"/>
</dbReference>
<evidence type="ECO:0000256" key="3">
    <source>
        <dbReference type="ARBA" id="ARBA00004972"/>
    </source>
</evidence>
<dbReference type="CDD" id="cd03469">
    <property type="entry name" value="Rieske_RO_Alpha_N"/>
    <property type="match status" value="2"/>
</dbReference>
<dbReference type="Proteomes" id="UP000001555">
    <property type="component" value="Unassembled WGS sequence"/>
</dbReference>
<keyword evidence="8" id="KW-0560">Oxidoreductase</keyword>
<evidence type="ECO:0000256" key="14">
    <source>
        <dbReference type="ARBA" id="ARBA00026095"/>
    </source>
</evidence>
<dbReference type="VEuPathDB" id="VectorBase:ISCP_019886"/>
<evidence type="ECO:0000313" key="18">
    <source>
        <dbReference type="EMBL" id="EEC00987.1"/>
    </source>
</evidence>
<organism>
    <name type="scientific">Ixodes scapularis</name>
    <name type="common">Black-legged tick</name>
    <name type="synonym">Deer tick</name>
    <dbReference type="NCBI Taxonomy" id="6945"/>
    <lineage>
        <taxon>Eukaryota</taxon>
        <taxon>Metazoa</taxon>
        <taxon>Ecdysozoa</taxon>
        <taxon>Arthropoda</taxon>
        <taxon>Chelicerata</taxon>
        <taxon>Arachnida</taxon>
        <taxon>Acari</taxon>
        <taxon>Parasitiformes</taxon>
        <taxon>Ixodida</taxon>
        <taxon>Ixodoidea</taxon>
        <taxon>Ixodidae</taxon>
        <taxon>Ixodinae</taxon>
        <taxon>Ixodes</taxon>
    </lineage>
</organism>
<evidence type="ECO:0000256" key="6">
    <source>
        <dbReference type="ARBA" id="ARBA00022723"/>
    </source>
</evidence>
<dbReference type="GO" id="GO:0016491">
    <property type="term" value="F:oxidoreductase activity"/>
    <property type="evidence" value="ECO:0000318"/>
    <property type="project" value="GO_Central"/>
</dbReference>
<evidence type="ECO:0000256" key="5">
    <source>
        <dbReference type="ARBA" id="ARBA00022714"/>
    </source>
</evidence>
<dbReference type="AlphaFoldDB" id="B7P315"/>
<dbReference type="EMBL" id="ABJB010405619">
    <property type="status" value="NOT_ANNOTATED_CDS"/>
    <property type="molecule type" value="Genomic_DNA"/>
</dbReference>
<comment type="pathway">
    <text evidence="3">Hormone biosynthesis.</text>
</comment>
<proteinExistence type="inferred from homology"/>
<keyword evidence="7" id="KW-1133">Transmembrane helix</keyword>
<name>B7P315_IXOSC</name>
<comment type="catalytic activity">
    <reaction evidence="16">
        <text>cholesterol + NADPH + O2 + H(+) = 7-dehydrocholesterol + NADP(+) + 2 H2O</text>
        <dbReference type="Rhea" id="RHEA:45024"/>
        <dbReference type="ChEBI" id="CHEBI:15377"/>
        <dbReference type="ChEBI" id="CHEBI:15378"/>
        <dbReference type="ChEBI" id="CHEBI:15379"/>
        <dbReference type="ChEBI" id="CHEBI:16113"/>
        <dbReference type="ChEBI" id="CHEBI:17759"/>
        <dbReference type="ChEBI" id="CHEBI:57783"/>
        <dbReference type="ChEBI" id="CHEBI:58349"/>
        <dbReference type="EC" id="1.14.19.21"/>
    </reaction>
    <physiologicalReaction direction="left-to-right" evidence="16">
        <dbReference type="Rhea" id="RHEA:45025"/>
    </physiologicalReaction>
</comment>
<comment type="cofactor">
    <cofactor evidence="1">
        <name>Fe cation</name>
        <dbReference type="ChEBI" id="CHEBI:24875"/>
    </cofactor>
</comment>
<keyword evidence="5" id="KW-0001">2Fe-2S</keyword>
<accession>B7P315</accession>
<sequence>MELVAFRTQDGVAHVMDAYCPHLGAHLGIMGRVVGDCIECPFHGWRFKGDNGACTHVPYASKTPDFVKAKTWTCREMLGFLFIWYHADGEPPLPELEDLPEISSGQWRKTARIERTVYCHVQDICENAADAGHFNVLHKASGFVTGGEYASNAGHSWKGRQLSHNYDPSWSAEGRVCRTEIPIYTSMFGRKLDILTTRGVFTVLGPALTVFHGETTWGRLITVMSMTPVAPLEVKVVHLTFSEPRLPWIIRKLLDAGHRNMMDRDILIWEKKTYLKTPVLVPEDRFIPAFRRWYCQFYSEKSLTWQDNEPKRQKYGLGNLPPVFPNGWIPVLESVELRVNDVKRLGVIGMELVAFRTEDGVAHVMDGYCPHLGAHLAVMGRVVGDCIECPFHGWRFRGKDGACTYVPYASKTPEFAKAKTWLSREMLFFIFIWYHSDGEEPSWELEDDPEITTGQFKQTSRFERLVSGHIQDISENAADIGHLNVIHKASTFVTHEEYVKNTGHSWKGRLVSYRYDASWSAQGTTARTELCIHPSIMGWELDSLGANGCFKVLGPALVVFSAVNSSGRIKTVMAMTPVGPLQVRVVHLTFSEPRMPWLLRKFIEVGNRRMMDRDITVWNNKTIIGKPLLVKEDRFIADFRKWYSQFYSSKSPTWQEVKETTLDW</sequence>
<dbReference type="VEuPathDB" id="VectorBase:ISCI001216"/>
<dbReference type="EC" id="1.14.19.21" evidence="14"/>
<dbReference type="EnsemblMetazoa" id="ISCW001216-RA">
    <property type="protein sequence ID" value="ISCW001216-PA"/>
    <property type="gene ID" value="ISCW001216"/>
</dbReference>
<dbReference type="VEuPathDB" id="VectorBase:ISCW001216"/>
<evidence type="ECO:0000256" key="7">
    <source>
        <dbReference type="ARBA" id="ARBA00022989"/>
    </source>
</evidence>
<evidence type="ECO:0000256" key="12">
    <source>
        <dbReference type="ARBA" id="ARBA00025712"/>
    </source>
</evidence>
<dbReference type="Pfam" id="PF19298">
    <property type="entry name" value="KshA_C"/>
    <property type="match status" value="2"/>
</dbReference>
<evidence type="ECO:0000256" key="10">
    <source>
        <dbReference type="ARBA" id="ARBA00023014"/>
    </source>
</evidence>
<dbReference type="GO" id="GO:0016020">
    <property type="term" value="C:membrane"/>
    <property type="evidence" value="ECO:0007669"/>
    <property type="project" value="UniProtKB-SubCell"/>
</dbReference>
<keyword evidence="20" id="KW-1185">Reference proteome</keyword>
<dbReference type="SUPFAM" id="SSF50022">
    <property type="entry name" value="ISP domain"/>
    <property type="match status" value="2"/>
</dbReference>
<dbReference type="EMBL" id="ABJB010013603">
    <property type="status" value="NOT_ANNOTATED_CDS"/>
    <property type="molecule type" value="Genomic_DNA"/>
</dbReference>
<dbReference type="GO" id="GO:0051537">
    <property type="term" value="F:2 iron, 2 sulfur cluster binding"/>
    <property type="evidence" value="ECO:0007669"/>
    <property type="project" value="UniProtKB-KW"/>
</dbReference>
<dbReference type="GO" id="GO:0170056">
    <property type="term" value="F:cholesterol 7-desaturase [NAD(P)H] activity"/>
    <property type="evidence" value="ECO:0007669"/>
    <property type="project" value="UniProtKB-EC"/>
</dbReference>
<dbReference type="Gene3D" id="3.90.380.10">
    <property type="entry name" value="Naphthalene 1,2-dioxygenase Alpha Subunit, Chain A, domain 1"/>
    <property type="match status" value="2"/>
</dbReference>
<dbReference type="GO" id="GO:0046872">
    <property type="term" value="F:metal ion binding"/>
    <property type="evidence" value="ECO:0007669"/>
    <property type="project" value="UniProtKB-KW"/>
</dbReference>
<dbReference type="Pfam" id="PF00355">
    <property type="entry name" value="Rieske"/>
    <property type="match status" value="2"/>
</dbReference>
<evidence type="ECO:0000256" key="13">
    <source>
        <dbReference type="ARBA" id="ARBA00025729"/>
    </source>
</evidence>
<evidence type="ECO:0000313" key="19">
    <source>
        <dbReference type="EnsemblMetazoa" id="ISCW001216-PA"/>
    </source>
</evidence>